<gene>
    <name evidence="1" type="ORF">Anapl_00216</name>
</gene>
<dbReference type="Proteomes" id="UP000296049">
    <property type="component" value="Unassembled WGS sequence"/>
</dbReference>
<keyword evidence="2" id="KW-1185">Reference proteome</keyword>
<name>R0K2E9_ANAPL</name>
<reference evidence="2" key="1">
    <citation type="journal article" date="2013" name="Nat. Genet.">
        <title>The duck genome and transcriptome provide insight into an avian influenza virus reservoir species.</title>
        <authorList>
            <person name="Huang Y."/>
            <person name="Li Y."/>
            <person name="Burt D.W."/>
            <person name="Chen H."/>
            <person name="Zhang Y."/>
            <person name="Qian W."/>
            <person name="Kim H."/>
            <person name="Gan S."/>
            <person name="Zhao Y."/>
            <person name="Li J."/>
            <person name="Yi K."/>
            <person name="Feng H."/>
            <person name="Zhu P."/>
            <person name="Li B."/>
            <person name="Liu Q."/>
            <person name="Fairley S."/>
            <person name="Magor K.E."/>
            <person name="Du Z."/>
            <person name="Hu X."/>
            <person name="Goodman L."/>
            <person name="Tafer H."/>
            <person name="Vignal A."/>
            <person name="Lee T."/>
            <person name="Kim K.W."/>
            <person name="Sheng Z."/>
            <person name="An Y."/>
            <person name="Searle S."/>
            <person name="Herrero J."/>
            <person name="Groenen M.A."/>
            <person name="Crooijmans R.P."/>
            <person name="Faraut T."/>
            <person name="Cai Q."/>
            <person name="Webster R.G."/>
            <person name="Aldridge J.R."/>
            <person name="Warren W.C."/>
            <person name="Bartschat S."/>
            <person name="Kehr S."/>
            <person name="Marz M."/>
            <person name="Stadler P.F."/>
            <person name="Smith J."/>
            <person name="Kraus R.H."/>
            <person name="Zhao Y."/>
            <person name="Ren L."/>
            <person name="Fei J."/>
            <person name="Morisson M."/>
            <person name="Kaiser P."/>
            <person name="Griffin D.K."/>
            <person name="Rao M."/>
            <person name="Pitel F."/>
            <person name="Wang J."/>
            <person name="Li N."/>
        </authorList>
    </citation>
    <scope>NUCLEOTIDE SEQUENCE [LARGE SCALE GENOMIC DNA]</scope>
</reference>
<protein>
    <submittedName>
        <fullName evidence="1">Uncharacterized protein</fullName>
    </submittedName>
</protein>
<sequence length="75" mass="7740">MQCVFSFTASNSGHGGNGDENHPCTMANTAGHFCYGTDHDLPYGPAPRSTGDLENAASASDLAARPCVSQPCIPL</sequence>
<proteinExistence type="predicted"/>
<evidence type="ECO:0000313" key="1">
    <source>
        <dbReference type="EMBL" id="EOB04191.1"/>
    </source>
</evidence>
<accession>R0K2E9</accession>
<dbReference type="EMBL" id="KB742808">
    <property type="protein sequence ID" value="EOB04191.1"/>
    <property type="molecule type" value="Genomic_DNA"/>
</dbReference>
<evidence type="ECO:0000313" key="2">
    <source>
        <dbReference type="Proteomes" id="UP000296049"/>
    </source>
</evidence>
<dbReference type="AlphaFoldDB" id="R0K2E9"/>
<organism evidence="1 2">
    <name type="scientific">Anas platyrhynchos</name>
    <name type="common">Mallard</name>
    <name type="synonym">Anas boschas</name>
    <dbReference type="NCBI Taxonomy" id="8839"/>
    <lineage>
        <taxon>Eukaryota</taxon>
        <taxon>Metazoa</taxon>
        <taxon>Chordata</taxon>
        <taxon>Craniata</taxon>
        <taxon>Vertebrata</taxon>
        <taxon>Euteleostomi</taxon>
        <taxon>Archelosauria</taxon>
        <taxon>Archosauria</taxon>
        <taxon>Dinosauria</taxon>
        <taxon>Saurischia</taxon>
        <taxon>Theropoda</taxon>
        <taxon>Coelurosauria</taxon>
        <taxon>Aves</taxon>
        <taxon>Neognathae</taxon>
        <taxon>Galloanserae</taxon>
        <taxon>Anseriformes</taxon>
        <taxon>Anatidae</taxon>
        <taxon>Anatinae</taxon>
        <taxon>Anas</taxon>
    </lineage>
</organism>